<evidence type="ECO:0000313" key="1">
    <source>
        <dbReference type="EMBL" id="KAK4238604.1"/>
    </source>
</evidence>
<reference evidence="1" key="2">
    <citation type="submission" date="2023-05" db="EMBL/GenBank/DDBJ databases">
        <authorList>
            <consortium name="Lawrence Berkeley National Laboratory"/>
            <person name="Steindorff A."/>
            <person name="Hensen N."/>
            <person name="Bonometti L."/>
            <person name="Westerberg I."/>
            <person name="Brannstrom I.O."/>
            <person name="Guillou S."/>
            <person name="Cros-Aarteil S."/>
            <person name="Calhoun S."/>
            <person name="Haridas S."/>
            <person name="Kuo A."/>
            <person name="Mondo S."/>
            <person name="Pangilinan J."/>
            <person name="Riley R."/>
            <person name="Labutti K."/>
            <person name="Andreopoulos B."/>
            <person name="Lipzen A."/>
            <person name="Chen C."/>
            <person name="Yanf M."/>
            <person name="Daum C."/>
            <person name="Ng V."/>
            <person name="Clum A."/>
            <person name="Ohm R."/>
            <person name="Martin F."/>
            <person name="Silar P."/>
            <person name="Natvig D."/>
            <person name="Lalanne C."/>
            <person name="Gautier V."/>
            <person name="Ament-Velasquez S.L."/>
            <person name="Kruys A."/>
            <person name="Hutchinson M.I."/>
            <person name="Powell A.J."/>
            <person name="Barry K."/>
            <person name="Miller A.N."/>
            <person name="Grigoriev I.V."/>
            <person name="Debuchy R."/>
            <person name="Gladieux P."/>
            <person name="Thoren M.H."/>
            <person name="Johannesson H."/>
        </authorList>
    </citation>
    <scope>NUCLEOTIDE SEQUENCE</scope>
    <source>
        <strain evidence="1">CBS 532.94</strain>
    </source>
</reference>
<proteinExistence type="predicted"/>
<comment type="caution">
    <text evidence="1">The sequence shown here is derived from an EMBL/GenBank/DDBJ whole genome shotgun (WGS) entry which is preliminary data.</text>
</comment>
<reference evidence="1" key="1">
    <citation type="journal article" date="2023" name="Mol. Phylogenet. Evol.">
        <title>Genome-scale phylogeny and comparative genomics of the fungal order Sordariales.</title>
        <authorList>
            <person name="Hensen N."/>
            <person name="Bonometti L."/>
            <person name="Westerberg I."/>
            <person name="Brannstrom I.O."/>
            <person name="Guillou S."/>
            <person name="Cros-Aarteil S."/>
            <person name="Calhoun S."/>
            <person name="Haridas S."/>
            <person name="Kuo A."/>
            <person name="Mondo S."/>
            <person name="Pangilinan J."/>
            <person name="Riley R."/>
            <person name="LaButti K."/>
            <person name="Andreopoulos B."/>
            <person name="Lipzen A."/>
            <person name="Chen C."/>
            <person name="Yan M."/>
            <person name="Daum C."/>
            <person name="Ng V."/>
            <person name="Clum A."/>
            <person name="Steindorff A."/>
            <person name="Ohm R.A."/>
            <person name="Martin F."/>
            <person name="Silar P."/>
            <person name="Natvig D.O."/>
            <person name="Lalanne C."/>
            <person name="Gautier V."/>
            <person name="Ament-Velasquez S.L."/>
            <person name="Kruys A."/>
            <person name="Hutchinson M.I."/>
            <person name="Powell A.J."/>
            <person name="Barry K."/>
            <person name="Miller A.N."/>
            <person name="Grigoriev I.V."/>
            <person name="Debuchy R."/>
            <person name="Gladieux P."/>
            <person name="Hiltunen Thoren M."/>
            <person name="Johannesson H."/>
        </authorList>
    </citation>
    <scope>NUCLEOTIDE SEQUENCE</scope>
    <source>
        <strain evidence="1">CBS 532.94</strain>
    </source>
</reference>
<name>A0AAN7CAT4_9PEZI</name>
<gene>
    <name evidence="1" type="ORF">C8A03DRAFT_14950</name>
</gene>
<dbReference type="AlphaFoldDB" id="A0AAN7CAT4"/>
<sequence>MWLRRLRSRLSIKTNKPEFREIKWNDDGEVRPVTRGKAKQFGFEELSPTMAMKDTAPYRMKSNPSCSSLAALAGNKRTLFKLEKRSEGLPRYYVSFSKGSRRM</sequence>
<protein>
    <submittedName>
        <fullName evidence="1">Uncharacterized protein</fullName>
    </submittedName>
</protein>
<dbReference type="Proteomes" id="UP001303760">
    <property type="component" value="Unassembled WGS sequence"/>
</dbReference>
<organism evidence="1 2">
    <name type="scientific">Achaetomium macrosporum</name>
    <dbReference type="NCBI Taxonomy" id="79813"/>
    <lineage>
        <taxon>Eukaryota</taxon>
        <taxon>Fungi</taxon>
        <taxon>Dikarya</taxon>
        <taxon>Ascomycota</taxon>
        <taxon>Pezizomycotina</taxon>
        <taxon>Sordariomycetes</taxon>
        <taxon>Sordariomycetidae</taxon>
        <taxon>Sordariales</taxon>
        <taxon>Chaetomiaceae</taxon>
        <taxon>Achaetomium</taxon>
    </lineage>
</organism>
<keyword evidence="2" id="KW-1185">Reference proteome</keyword>
<accession>A0AAN7CAT4</accession>
<evidence type="ECO:0000313" key="2">
    <source>
        <dbReference type="Proteomes" id="UP001303760"/>
    </source>
</evidence>
<dbReference type="EMBL" id="MU860089">
    <property type="protein sequence ID" value="KAK4238604.1"/>
    <property type="molecule type" value="Genomic_DNA"/>
</dbReference>